<feature type="compositionally biased region" description="Pro residues" evidence="1">
    <location>
        <begin position="86"/>
        <end position="98"/>
    </location>
</feature>
<evidence type="ECO:0000313" key="3">
    <source>
        <dbReference type="Proteomes" id="UP001148018"/>
    </source>
</evidence>
<protein>
    <recommendedName>
        <fullName evidence="4">Transcription factor AP-2 C-terminal domain-containing protein</fullName>
    </recommendedName>
</protein>
<accession>A0A9Q0EL34</accession>
<dbReference type="Proteomes" id="UP001148018">
    <property type="component" value="Unassembled WGS sequence"/>
</dbReference>
<feature type="region of interest" description="Disordered" evidence="1">
    <location>
        <begin position="83"/>
        <end position="108"/>
    </location>
</feature>
<evidence type="ECO:0000256" key="1">
    <source>
        <dbReference type="SAM" id="MobiDB-lite"/>
    </source>
</evidence>
<comment type="caution">
    <text evidence="2">The sequence shown here is derived from an EMBL/GenBank/DDBJ whole genome shotgun (WGS) entry which is preliminary data.</text>
</comment>
<proteinExistence type="predicted"/>
<feature type="compositionally biased region" description="Basic residues" evidence="1">
    <location>
        <begin position="250"/>
        <end position="259"/>
    </location>
</feature>
<reference evidence="2" key="1">
    <citation type="submission" date="2022-07" db="EMBL/GenBank/DDBJ databases">
        <title>Chromosome-level genome of Muraenolepis orangiensis.</title>
        <authorList>
            <person name="Kim J."/>
        </authorList>
    </citation>
    <scope>NUCLEOTIDE SEQUENCE</scope>
    <source>
        <strain evidence="2">KU_S4_2022</strain>
        <tissue evidence="2">Muscle</tissue>
    </source>
</reference>
<feature type="compositionally biased region" description="Basic residues" evidence="1">
    <location>
        <begin position="274"/>
        <end position="290"/>
    </location>
</feature>
<dbReference type="EMBL" id="JANIIK010000040">
    <property type="protein sequence ID" value="KAJ3607413.1"/>
    <property type="molecule type" value="Genomic_DNA"/>
</dbReference>
<name>A0A9Q0EL34_9TELE</name>
<gene>
    <name evidence="2" type="ORF">NHX12_024464</name>
</gene>
<dbReference type="OrthoDB" id="8616028at2759"/>
<feature type="region of interest" description="Disordered" evidence="1">
    <location>
        <begin position="237"/>
        <end position="305"/>
    </location>
</feature>
<organism evidence="2 3">
    <name type="scientific">Muraenolepis orangiensis</name>
    <name type="common">Patagonian moray cod</name>
    <dbReference type="NCBI Taxonomy" id="630683"/>
    <lineage>
        <taxon>Eukaryota</taxon>
        <taxon>Metazoa</taxon>
        <taxon>Chordata</taxon>
        <taxon>Craniata</taxon>
        <taxon>Vertebrata</taxon>
        <taxon>Euteleostomi</taxon>
        <taxon>Actinopterygii</taxon>
        <taxon>Neopterygii</taxon>
        <taxon>Teleostei</taxon>
        <taxon>Neoteleostei</taxon>
        <taxon>Acanthomorphata</taxon>
        <taxon>Zeiogadaria</taxon>
        <taxon>Gadariae</taxon>
        <taxon>Gadiformes</taxon>
        <taxon>Muraenolepidoidei</taxon>
        <taxon>Muraenolepididae</taxon>
        <taxon>Muraenolepis</taxon>
    </lineage>
</organism>
<dbReference type="AlphaFoldDB" id="A0A9Q0EL34"/>
<evidence type="ECO:0008006" key="4">
    <source>
        <dbReference type="Google" id="ProtNLM"/>
    </source>
</evidence>
<sequence>MDPSTSVVGLDAQGNVLFRVMKPVLGPFQVSSEQANSGVAIQGLSDTSLVLTQGPGHALLAHSEGMMDAPQPQILQVQAHAATPTLDPPPQSEEPPPCQISNSNPSDVTRMPFAEVSSLLDPNMKGSKARKCLISYEEIKRRLQSPEKMSLRSLAAYTRVSRGPASKKTLLESLHILGLTPGTTTAVSSSFSKLTEDPVNSEGFDSVTHGLGLGMLDVALDMVSVAIDQQIRILSGAAASDPPDLGPAARRLRRRNRKPRAGDKPSRVPGGVKGHIKVLSKGKGRGRARGPPKAPRPADPPAMEAMETVEAREQQDQQNGVLTLVSVGYETISAAGTI</sequence>
<evidence type="ECO:0000313" key="2">
    <source>
        <dbReference type="EMBL" id="KAJ3607413.1"/>
    </source>
</evidence>
<keyword evidence="3" id="KW-1185">Reference proteome</keyword>